<proteinExistence type="predicted"/>
<evidence type="ECO:0000313" key="1">
    <source>
        <dbReference type="EMBL" id="TET10079.1"/>
    </source>
</evidence>
<protein>
    <submittedName>
        <fullName evidence="1">Uncharacterized protein</fullName>
    </submittedName>
</protein>
<dbReference type="Proteomes" id="UP000316360">
    <property type="component" value="Unassembled WGS sequence"/>
</dbReference>
<dbReference type="AlphaFoldDB" id="A0A523RWQ7"/>
<gene>
    <name evidence="1" type="ORF">E3J84_04455</name>
</gene>
<sequence>MAVEDITYMLRVNAFEAGLLMGVIMQDEELIKHTLANVWKQLVEMKKEIEEAEGVKKEVLPGGMLQITDNDGNIIIRRPYPWEIEGN</sequence>
<dbReference type="EMBL" id="SOKJ01000247">
    <property type="protein sequence ID" value="TET10079.1"/>
    <property type="molecule type" value="Genomic_DNA"/>
</dbReference>
<feature type="non-terminal residue" evidence="1">
    <location>
        <position position="87"/>
    </location>
</feature>
<accession>A0A523RWQ7</accession>
<reference evidence="1 2" key="1">
    <citation type="submission" date="2019-03" db="EMBL/GenBank/DDBJ databases">
        <title>Metabolic potential of uncultured bacteria and archaea associated with petroleum seepage in deep-sea sediments.</title>
        <authorList>
            <person name="Dong X."/>
            <person name="Hubert C."/>
        </authorList>
    </citation>
    <scope>NUCLEOTIDE SEQUENCE [LARGE SCALE GENOMIC DNA]</scope>
    <source>
        <strain evidence="1">E44_bin7</strain>
    </source>
</reference>
<evidence type="ECO:0000313" key="2">
    <source>
        <dbReference type="Proteomes" id="UP000316360"/>
    </source>
</evidence>
<comment type="caution">
    <text evidence="1">The sequence shown here is derived from an EMBL/GenBank/DDBJ whole genome shotgun (WGS) entry which is preliminary data.</text>
</comment>
<organism evidence="1 2">
    <name type="scientific">Aerophobetes bacterium</name>
    <dbReference type="NCBI Taxonomy" id="2030807"/>
    <lineage>
        <taxon>Bacteria</taxon>
        <taxon>Candidatus Aerophobota</taxon>
    </lineage>
</organism>
<name>A0A523RWQ7_UNCAE</name>